<evidence type="ECO:0000313" key="8">
    <source>
        <dbReference type="EMBL" id="MBU3219800.1"/>
    </source>
</evidence>
<dbReference type="InterPro" id="IPR029062">
    <property type="entry name" value="Class_I_gatase-like"/>
</dbReference>
<evidence type="ECO:0000256" key="2">
    <source>
        <dbReference type="ARBA" id="ARBA00022645"/>
    </source>
</evidence>
<sequence length="285" mass="32083">MKLKNGDKIGIVACSNGQPLSYKTKIEELLKVITEIGLIPVCSNFIFEKYSVFNGSPKERAKALLKFYPDVEIKAIFDISGGDIANEILEYLDFNLIKNNSKPFFGYSDLTTIINAIYSKTGETSYLYQIRNLIYDNKELQVKWITNSLFYGQKDLFDIKYSFIQGNKMEGVVVGGNIRCLLKLAGTPYLPDFENKILLLEAFGGEVSLITTFFNQLKQMGVFSKINGILLGTFTKMEENNLKPTVEEILINVLNDRQLPIAKTKEIGHGSDSKCIAIGKFISLY</sequence>
<feature type="domain" description="LD-carboxypeptidase N-terminal" evidence="6">
    <location>
        <begin position="9"/>
        <end position="125"/>
    </location>
</feature>
<dbReference type="PIRSF" id="PIRSF028757">
    <property type="entry name" value="LD-carboxypeptidase"/>
    <property type="match status" value="1"/>
</dbReference>
<dbReference type="SUPFAM" id="SSF52317">
    <property type="entry name" value="Class I glutamine amidotransferase-like"/>
    <property type="match status" value="1"/>
</dbReference>
<dbReference type="Pfam" id="PF17676">
    <property type="entry name" value="Peptidase_S66C"/>
    <property type="match status" value="1"/>
</dbReference>
<comment type="caution">
    <text evidence="8">The sequence shown here is derived from an EMBL/GenBank/DDBJ whole genome shotgun (WGS) entry which is preliminary data.</text>
</comment>
<gene>
    <name evidence="8" type="ORF">KPL27_06745</name>
</gene>
<dbReference type="Proteomes" id="UP000740830">
    <property type="component" value="Unassembled WGS sequence"/>
</dbReference>
<dbReference type="Gene3D" id="3.40.50.10740">
    <property type="entry name" value="Class I glutamine amidotransferase-like"/>
    <property type="match status" value="1"/>
</dbReference>
<comment type="similarity">
    <text evidence="1">Belongs to the peptidase S66 family.</text>
</comment>
<dbReference type="Pfam" id="PF02016">
    <property type="entry name" value="Peptidase_S66"/>
    <property type="match status" value="1"/>
</dbReference>
<dbReference type="EMBL" id="JAHLDG010000008">
    <property type="protein sequence ID" value="MBU3219800.1"/>
    <property type="molecule type" value="Genomic_DNA"/>
</dbReference>
<dbReference type="PANTHER" id="PTHR30237">
    <property type="entry name" value="MURAMOYLTETRAPEPTIDE CARBOXYPEPTIDASE"/>
    <property type="match status" value="1"/>
</dbReference>
<dbReference type="CDD" id="cd07062">
    <property type="entry name" value="Peptidase_S66_mccF_like"/>
    <property type="match status" value="1"/>
</dbReference>
<evidence type="ECO:0000256" key="3">
    <source>
        <dbReference type="ARBA" id="ARBA00022670"/>
    </source>
</evidence>
<evidence type="ECO:0000256" key="5">
    <source>
        <dbReference type="ARBA" id="ARBA00022825"/>
    </source>
</evidence>
<keyword evidence="2" id="KW-0121">Carboxypeptidase</keyword>
<dbReference type="SUPFAM" id="SSF141986">
    <property type="entry name" value="LD-carboxypeptidase A C-terminal domain-like"/>
    <property type="match status" value="1"/>
</dbReference>
<evidence type="ECO:0000313" key="9">
    <source>
        <dbReference type="Proteomes" id="UP000740830"/>
    </source>
</evidence>
<dbReference type="Gene3D" id="3.50.30.60">
    <property type="entry name" value="LD-carboxypeptidase A C-terminal domain-like"/>
    <property type="match status" value="1"/>
</dbReference>
<feature type="domain" description="LD-carboxypeptidase C-terminal" evidence="7">
    <location>
        <begin position="170"/>
        <end position="283"/>
    </location>
</feature>
<dbReference type="InterPro" id="IPR040449">
    <property type="entry name" value="Peptidase_S66_N"/>
</dbReference>
<dbReference type="InterPro" id="IPR027461">
    <property type="entry name" value="Carboxypeptidase_A_C_sf"/>
</dbReference>
<proteinExistence type="inferred from homology"/>
<dbReference type="RefSeq" id="WP_029451315.1">
    <property type="nucleotide sequence ID" value="NZ_DAVZHE010000007.1"/>
</dbReference>
<evidence type="ECO:0000259" key="6">
    <source>
        <dbReference type="Pfam" id="PF02016"/>
    </source>
</evidence>
<name>A0ABS6C2V4_9CLOT</name>
<evidence type="ECO:0000259" key="7">
    <source>
        <dbReference type="Pfam" id="PF17676"/>
    </source>
</evidence>
<dbReference type="InterPro" id="IPR040921">
    <property type="entry name" value="Peptidase_S66C"/>
</dbReference>
<evidence type="ECO:0000256" key="4">
    <source>
        <dbReference type="ARBA" id="ARBA00022801"/>
    </source>
</evidence>
<reference evidence="8 9" key="1">
    <citation type="submission" date="2021-06" db="EMBL/GenBank/DDBJ databases">
        <title>Clostridia strains as spoilage organisms.</title>
        <authorList>
            <person name="Wambui J."/>
            <person name="Stephan R."/>
            <person name="Stevens M.J.A."/>
        </authorList>
    </citation>
    <scope>NUCLEOTIDE SEQUENCE [LARGE SCALE GENOMIC DNA]</scope>
    <source>
        <strain evidence="8 9">CM013</strain>
    </source>
</reference>
<keyword evidence="9" id="KW-1185">Reference proteome</keyword>
<keyword evidence="4" id="KW-0378">Hydrolase</keyword>
<accession>A0ABS6C2V4</accession>
<keyword evidence="3" id="KW-0645">Protease</keyword>
<dbReference type="InterPro" id="IPR027478">
    <property type="entry name" value="LdcA_N"/>
</dbReference>
<organism evidence="8 9">
    <name type="scientific">Clostridium algidicarnis</name>
    <dbReference type="NCBI Taxonomy" id="37659"/>
    <lineage>
        <taxon>Bacteria</taxon>
        <taxon>Bacillati</taxon>
        <taxon>Bacillota</taxon>
        <taxon>Clostridia</taxon>
        <taxon>Eubacteriales</taxon>
        <taxon>Clostridiaceae</taxon>
        <taxon>Clostridium</taxon>
    </lineage>
</organism>
<protein>
    <submittedName>
        <fullName evidence="8">LD-carboxypeptidase</fullName>
    </submittedName>
</protein>
<dbReference type="PANTHER" id="PTHR30237:SF2">
    <property type="entry name" value="MUREIN TETRAPEPTIDE CARBOXYPEPTIDASE"/>
    <property type="match status" value="1"/>
</dbReference>
<dbReference type="GeneID" id="75089566"/>
<keyword evidence="5" id="KW-0720">Serine protease</keyword>
<evidence type="ECO:0000256" key="1">
    <source>
        <dbReference type="ARBA" id="ARBA00010233"/>
    </source>
</evidence>
<dbReference type="InterPro" id="IPR003507">
    <property type="entry name" value="S66_fam"/>
</dbReference>